<name>A0AAN8UI86_9MAGN</name>
<comment type="caution">
    <text evidence="3">The sequence shown here is derived from an EMBL/GenBank/DDBJ whole genome shotgun (WGS) entry which is preliminary data.</text>
</comment>
<keyword evidence="2" id="KW-0732">Signal</keyword>
<feature type="region of interest" description="Disordered" evidence="1">
    <location>
        <begin position="196"/>
        <end position="288"/>
    </location>
</feature>
<sequence>MHYMEVKQLLLLVYSQAIAFYLLLKSEGHPVRDHPVIARPVEIKNPLDKVKELDLNLPSELEEILNISHASESGAKIVQENVVALASDSFENNHRPTIIAAELQETAVNSGARFESLNTTEDHVYRVAKRKRQNDQLGLQSVEMLKVMAALEEKLRKKSVLNTVASKSDKMRKKSHTLNGWNLLDDFDDDTADTERGSRALKREPAKLSQLLAPKVTKPKVVSGDDDLPKRDDIGERRRKHELQVLAGAGIKPAEDAEDEHDTPLADQDASMDDGTEESEDEFYKEMKVQRAAKLAAKAEIYTRASKPPPPHHCPRP</sequence>
<feature type="signal peptide" evidence="2">
    <location>
        <begin position="1"/>
        <end position="19"/>
    </location>
</feature>
<reference evidence="3 4" key="1">
    <citation type="submission" date="2023-12" db="EMBL/GenBank/DDBJ databases">
        <title>A high-quality genome assembly for Dillenia turbinata (Dilleniales).</title>
        <authorList>
            <person name="Chanderbali A."/>
        </authorList>
    </citation>
    <scope>NUCLEOTIDE SEQUENCE [LARGE SCALE GENOMIC DNA]</scope>
    <source>
        <strain evidence="3">LSX21</strain>
        <tissue evidence="3">Leaf</tissue>
    </source>
</reference>
<organism evidence="3 4">
    <name type="scientific">Dillenia turbinata</name>
    <dbReference type="NCBI Taxonomy" id="194707"/>
    <lineage>
        <taxon>Eukaryota</taxon>
        <taxon>Viridiplantae</taxon>
        <taxon>Streptophyta</taxon>
        <taxon>Embryophyta</taxon>
        <taxon>Tracheophyta</taxon>
        <taxon>Spermatophyta</taxon>
        <taxon>Magnoliopsida</taxon>
        <taxon>eudicotyledons</taxon>
        <taxon>Gunneridae</taxon>
        <taxon>Pentapetalae</taxon>
        <taxon>Dilleniales</taxon>
        <taxon>Dilleniaceae</taxon>
        <taxon>Dillenia</taxon>
    </lineage>
</organism>
<dbReference type="EMBL" id="JBAMMX010000026">
    <property type="protein sequence ID" value="KAK6914499.1"/>
    <property type="molecule type" value="Genomic_DNA"/>
</dbReference>
<feature type="compositionally biased region" description="Basic and acidic residues" evidence="1">
    <location>
        <begin position="196"/>
        <end position="206"/>
    </location>
</feature>
<keyword evidence="4" id="KW-1185">Reference proteome</keyword>
<dbReference type="PANTHER" id="PTHR13237">
    <property type="entry name" value="SOMETHING ABOUT SILENCING PROTEIN 10-RELATED"/>
    <property type="match status" value="1"/>
</dbReference>
<evidence type="ECO:0000313" key="3">
    <source>
        <dbReference type="EMBL" id="KAK6914499.1"/>
    </source>
</evidence>
<dbReference type="AlphaFoldDB" id="A0AAN8UI86"/>
<feature type="chain" id="PRO_5042855291" evidence="2">
    <location>
        <begin position="20"/>
        <end position="317"/>
    </location>
</feature>
<feature type="compositionally biased region" description="Basic and acidic residues" evidence="1">
    <location>
        <begin position="227"/>
        <end position="236"/>
    </location>
</feature>
<evidence type="ECO:0000256" key="2">
    <source>
        <dbReference type="SAM" id="SignalP"/>
    </source>
</evidence>
<protein>
    <submittedName>
        <fullName evidence="3">Uncharacterized protein</fullName>
    </submittedName>
</protein>
<dbReference type="GO" id="GO:0000462">
    <property type="term" value="P:maturation of SSU-rRNA from tricistronic rRNA transcript (SSU-rRNA, 5.8S rRNA, LSU-rRNA)"/>
    <property type="evidence" value="ECO:0007669"/>
    <property type="project" value="TreeGrafter"/>
</dbReference>
<dbReference type="Proteomes" id="UP001370490">
    <property type="component" value="Unassembled WGS sequence"/>
</dbReference>
<feature type="compositionally biased region" description="Acidic residues" evidence="1">
    <location>
        <begin position="270"/>
        <end position="281"/>
    </location>
</feature>
<evidence type="ECO:0000256" key="1">
    <source>
        <dbReference type="SAM" id="MobiDB-lite"/>
    </source>
</evidence>
<dbReference type="PANTHER" id="PTHR13237:SF8">
    <property type="entry name" value="SOMETHING ABOUT SILENCING PROTEIN 10"/>
    <property type="match status" value="1"/>
</dbReference>
<dbReference type="InterPro" id="IPR007146">
    <property type="entry name" value="Sas10/Utp3/C1D"/>
</dbReference>
<accession>A0AAN8UI86</accession>
<gene>
    <name evidence="3" type="ORF">RJ641_021820</name>
</gene>
<dbReference type="GO" id="GO:0032040">
    <property type="term" value="C:small-subunit processome"/>
    <property type="evidence" value="ECO:0007669"/>
    <property type="project" value="TreeGrafter"/>
</dbReference>
<evidence type="ECO:0000313" key="4">
    <source>
        <dbReference type="Proteomes" id="UP001370490"/>
    </source>
</evidence>
<proteinExistence type="predicted"/>
<dbReference type="Pfam" id="PF04000">
    <property type="entry name" value="Sas10_Utp3"/>
    <property type="match status" value="1"/>
</dbReference>